<evidence type="ECO:0000259" key="1">
    <source>
        <dbReference type="Pfam" id="PF13274"/>
    </source>
</evidence>
<dbReference type="InterPro" id="IPR025272">
    <property type="entry name" value="SocA_Panacea"/>
</dbReference>
<reference evidence="2 3" key="1">
    <citation type="journal article" date="2019" name="Genome Biol. Evol.">
        <title>Toxin and genome evolution in a Drosophila defensive symbiosis.</title>
        <authorList>
            <person name="Ballinger M.J."/>
            <person name="Gawryluk R.M."/>
            <person name="Perlman S.J."/>
        </authorList>
    </citation>
    <scope>NUCLEOTIDE SEQUENCE [LARGE SCALE GENOMIC DNA]</scope>
    <source>
        <strain evidence="3">sNeo</strain>
    </source>
</reference>
<protein>
    <submittedName>
        <fullName evidence="2">DUF4065 domain-containing protein</fullName>
    </submittedName>
</protein>
<dbReference type="RefSeq" id="WP_127093120.1">
    <property type="nucleotide sequence ID" value="NZ_RAHC01000008.1"/>
</dbReference>
<feature type="domain" description="Antitoxin SocA-like Panacea" evidence="1">
    <location>
        <begin position="41"/>
        <end position="143"/>
    </location>
</feature>
<proteinExistence type="predicted"/>
<organism evidence="2 3">
    <name type="scientific">Spiroplasma poulsonii</name>
    <dbReference type="NCBI Taxonomy" id="2138"/>
    <lineage>
        <taxon>Bacteria</taxon>
        <taxon>Bacillati</taxon>
        <taxon>Mycoplasmatota</taxon>
        <taxon>Mollicutes</taxon>
        <taxon>Entomoplasmatales</taxon>
        <taxon>Spiroplasmataceae</taxon>
        <taxon>Spiroplasma</taxon>
    </lineage>
</organism>
<dbReference type="AlphaFoldDB" id="A0A3S0SL03"/>
<comment type="caution">
    <text evidence="2">The sequence shown here is derived from an EMBL/GenBank/DDBJ whole genome shotgun (WGS) entry which is preliminary data.</text>
</comment>
<gene>
    <name evidence="2" type="ORF">D6D54_06175</name>
</gene>
<sequence length="171" mass="20523">MKSKGIKIKDFLYLLLTENYKIQRNLQIENKDVFGMTNLQIQKLTYFIQGLFMAKFQEKIIDEKFKAWKYGSVLEEMYYFLKEYGKSYVGKDNFKDFTTEKIAEIEKSFTKEQLKFIEKVFIYFNKYSALELVTISHVEGPWKETNYGEEISDDAILSYFHEKLKQIEQLI</sequence>
<name>A0A3S0SL03_9MOLU</name>
<evidence type="ECO:0000313" key="2">
    <source>
        <dbReference type="EMBL" id="RUP76346.1"/>
    </source>
</evidence>
<dbReference type="Pfam" id="PF13274">
    <property type="entry name" value="SocA_Panacea"/>
    <property type="match status" value="1"/>
</dbReference>
<accession>A0A3S0SL03</accession>
<dbReference type="Proteomes" id="UP000274545">
    <property type="component" value="Unassembled WGS sequence"/>
</dbReference>
<evidence type="ECO:0000313" key="3">
    <source>
        <dbReference type="Proteomes" id="UP000274545"/>
    </source>
</evidence>
<dbReference type="EMBL" id="RAHC01000008">
    <property type="protein sequence ID" value="RUP76346.1"/>
    <property type="molecule type" value="Genomic_DNA"/>
</dbReference>